<reference evidence="1 2" key="1">
    <citation type="submission" date="2019-03" db="EMBL/GenBank/DDBJ databases">
        <title>Genomic Encyclopedia of Type Strains, Phase IV (KMG-IV): sequencing the most valuable type-strain genomes for metagenomic binning, comparative biology and taxonomic classification.</title>
        <authorList>
            <person name="Goeker M."/>
        </authorList>
    </citation>
    <scope>NUCLEOTIDE SEQUENCE [LARGE SCALE GENOMIC DNA]</scope>
    <source>
        <strain evidence="1 2">DSM 23917</strain>
    </source>
</reference>
<comment type="caution">
    <text evidence="1">The sequence shown here is derived from an EMBL/GenBank/DDBJ whole genome shotgun (WGS) entry which is preliminary data.</text>
</comment>
<proteinExistence type="predicted"/>
<dbReference type="EMBL" id="SLXB01000017">
    <property type="protein sequence ID" value="TCO90292.1"/>
    <property type="molecule type" value="Genomic_DNA"/>
</dbReference>
<sequence length="32" mass="3729">MAFFSEDYPVFRDTLFKVCGCLFAGLEQSFFI</sequence>
<dbReference type="Proteomes" id="UP000295600">
    <property type="component" value="Unassembled WGS sequence"/>
</dbReference>
<protein>
    <submittedName>
        <fullName evidence="1">Uncharacterized protein</fullName>
    </submittedName>
</protein>
<name>A0A4R2LHE7_9BACE</name>
<dbReference type="AlphaFoldDB" id="A0A4R2LHE7"/>
<gene>
    <name evidence="1" type="ORF">EV202_11720</name>
</gene>
<organism evidence="1 2">
    <name type="scientific">Prevotella heparinolytica</name>
    <dbReference type="NCBI Taxonomy" id="28113"/>
    <lineage>
        <taxon>Bacteria</taxon>
        <taxon>Pseudomonadati</taxon>
        <taxon>Bacteroidota</taxon>
        <taxon>Bacteroidia</taxon>
        <taxon>Bacteroidales</taxon>
        <taxon>Bacteroidaceae</taxon>
        <taxon>Bacteroides</taxon>
    </lineage>
</organism>
<evidence type="ECO:0000313" key="2">
    <source>
        <dbReference type="Proteomes" id="UP000295600"/>
    </source>
</evidence>
<accession>A0A4R2LHE7</accession>
<evidence type="ECO:0000313" key="1">
    <source>
        <dbReference type="EMBL" id="TCO90292.1"/>
    </source>
</evidence>